<reference evidence="2 3" key="1">
    <citation type="submission" date="2019-11" db="EMBL/GenBank/DDBJ databases">
        <title>Comparison of genomes from free-living endosymbiotic cyanobacteria isolated from Azolla.</title>
        <authorList>
            <person name="Thiel T."/>
            <person name="Pratte B."/>
        </authorList>
    </citation>
    <scope>NUCLEOTIDE SEQUENCE [LARGE SCALE GENOMIC DNA]</scope>
    <source>
        <strain evidence="2 3">N2B</strain>
    </source>
</reference>
<proteinExistence type="predicted"/>
<dbReference type="InterPro" id="IPR009717">
    <property type="entry name" value="Mo-dep_Nase_C"/>
</dbReference>
<evidence type="ECO:0000259" key="1">
    <source>
        <dbReference type="Pfam" id="PF06967"/>
    </source>
</evidence>
<gene>
    <name evidence="2" type="ORF">GNE12_00645</name>
</gene>
<evidence type="ECO:0000313" key="2">
    <source>
        <dbReference type="EMBL" id="MBC1300420.1"/>
    </source>
</evidence>
<name>A0ABR6S207_ANAVA</name>
<dbReference type="Proteomes" id="UP000570851">
    <property type="component" value="Unassembled WGS sequence"/>
</dbReference>
<dbReference type="Pfam" id="PF06967">
    <property type="entry name" value="Mo-nitro_C"/>
    <property type="match status" value="1"/>
</dbReference>
<dbReference type="GeneID" id="58721803"/>
<keyword evidence="3" id="KW-1185">Reference proteome</keyword>
<accession>A0ABR6S207</accession>
<protein>
    <submittedName>
        <fullName evidence="2">Mo-dependent nitrogenase C-terminal domain-containing protein</fullName>
    </submittedName>
</protein>
<evidence type="ECO:0000313" key="3">
    <source>
        <dbReference type="Proteomes" id="UP000570851"/>
    </source>
</evidence>
<organism evidence="2 3">
    <name type="scientific">Trichormus variabilis N2B</name>
    <dbReference type="NCBI Taxonomy" id="2681315"/>
    <lineage>
        <taxon>Bacteria</taxon>
        <taxon>Bacillati</taxon>
        <taxon>Cyanobacteriota</taxon>
        <taxon>Cyanophyceae</taxon>
        <taxon>Nostocales</taxon>
        <taxon>Nostocaceae</taxon>
        <taxon>Trichormus</taxon>
    </lineage>
</organism>
<feature type="domain" description="Mo-dependent nitrogenase C-terminal" evidence="1">
    <location>
        <begin position="13"/>
        <end position="94"/>
    </location>
</feature>
<sequence>MSTIIHTPENFDILSPLRRWVDQIQVCDRRTAHLICRLIPCCCPFERTLTLLGHTIHIPPLCKLNPLYDEFIALRFRSLSYLSDECGEDITRYIC</sequence>
<dbReference type="EMBL" id="JACKZP010000002">
    <property type="protein sequence ID" value="MBC1300420.1"/>
    <property type="molecule type" value="Genomic_DNA"/>
</dbReference>
<comment type="caution">
    <text evidence="2">The sequence shown here is derived from an EMBL/GenBank/DDBJ whole genome shotgun (WGS) entry which is preliminary data.</text>
</comment>
<dbReference type="RefSeq" id="WP_011320930.1">
    <property type="nucleotide sequence ID" value="NZ_JACKZP010000002.1"/>
</dbReference>